<name>D8SB96_SELML</name>
<dbReference type="eggNOG" id="ENOG502SB8A">
    <property type="taxonomic scope" value="Eukaryota"/>
</dbReference>
<dbReference type="KEGG" id="smo:SELMODRAFT_444582"/>
<feature type="compositionally biased region" description="Basic and acidic residues" evidence="1">
    <location>
        <begin position="359"/>
        <end position="370"/>
    </location>
</feature>
<feature type="region of interest" description="Disordered" evidence="1">
    <location>
        <begin position="329"/>
        <end position="429"/>
    </location>
</feature>
<feature type="region of interest" description="Disordered" evidence="1">
    <location>
        <begin position="139"/>
        <end position="183"/>
    </location>
</feature>
<evidence type="ECO:0000313" key="5">
    <source>
        <dbReference type="EMBL" id="EFJ18352.1"/>
    </source>
</evidence>
<dbReference type="InterPro" id="IPR022212">
    <property type="entry name" value="DUF3741"/>
</dbReference>
<gene>
    <name evidence="5" type="ORF">SELMODRAFT_444582</name>
</gene>
<feature type="region of interest" description="Disordered" evidence="1">
    <location>
        <begin position="95"/>
        <end position="114"/>
    </location>
</feature>
<evidence type="ECO:0008006" key="7">
    <source>
        <dbReference type="Google" id="ProtNLM"/>
    </source>
</evidence>
<feature type="region of interest" description="Disordered" evidence="1">
    <location>
        <begin position="516"/>
        <end position="545"/>
    </location>
</feature>
<evidence type="ECO:0000256" key="1">
    <source>
        <dbReference type="SAM" id="MobiDB-lite"/>
    </source>
</evidence>
<evidence type="ECO:0000259" key="2">
    <source>
        <dbReference type="Pfam" id="PF12552"/>
    </source>
</evidence>
<dbReference type="InterPro" id="IPR025486">
    <property type="entry name" value="DUF4378"/>
</dbReference>
<dbReference type="OMA" id="CTHEASI"/>
<dbReference type="AlphaFoldDB" id="D8SB96"/>
<dbReference type="InParanoid" id="D8SB96"/>
<dbReference type="EMBL" id="GL377610">
    <property type="protein sequence ID" value="EFJ18352.1"/>
    <property type="molecule type" value="Genomic_DNA"/>
</dbReference>
<dbReference type="Pfam" id="PF14383">
    <property type="entry name" value="VARLMGL"/>
    <property type="match status" value="1"/>
</dbReference>
<feature type="compositionally biased region" description="Basic and acidic residues" evidence="1">
    <location>
        <begin position="387"/>
        <end position="399"/>
    </location>
</feature>
<feature type="domain" description="DUF3741" evidence="2">
    <location>
        <begin position="275"/>
        <end position="309"/>
    </location>
</feature>
<feature type="compositionally biased region" description="Basic and acidic residues" evidence="1">
    <location>
        <begin position="157"/>
        <end position="180"/>
    </location>
</feature>
<evidence type="ECO:0000259" key="3">
    <source>
        <dbReference type="Pfam" id="PF14309"/>
    </source>
</evidence>
<dbReference type="Pfam" id="PF12552">
    <property type="entry name" value="DUF3741"/>
    <property type="match status" value="1"/>
</dbReference>
<reference evidence="5 6" key="1">
    <citation type="journal article" date="2011" name="Science">
        <title>The Selaginella genome identifies genetic changes associated with the evolution of vascular plants.</title>
        <authorList>
            <person name="Banks J.A."/>
            <person name="Nishiyama T."/>
            <person name="Hasebe M."/>
            <person name="Bowman J.L."/>
            <person name="Gribskov M."/>
            <person name="dePamphilis C."/>
            <person name="Albert V.A."/>
            <person name="Aono N."/>
            <person name="Aoyama T."/>
            <person name="Ambrose B.A."/>
            <person name="Ashton N.W."/>
            <person name="Axtell M.J."/>
            <person name="Barker E."/>
            <person name="Barker M.S."/>
            <person name="Bennetzen J.L."/>
            <person name="Bonawitz N.D."/>
            <person name="Chapple C."/>
            <person name="Cheng C."/>
            <person name="Correa L.G."/>
            <person name="Dacre M."/>
            <person name="DeBarry J."/>
            <person name="Dreyer I."/>
            <person name="Elias M."/>
            <person name="Engstrom E.M."/>
            <person name="Estelle M."/>
            <person name="Feng L."/>
            <person name="Finet C."/>
            <person name="Floyd S.K."/>
            <person name="Frommer W.B."/>
            <person name="Fujita T."/>
            <person name="Gramzow L."/>
            <person name="Gutensohn M."/>
            <person name="Harholt J."/>
            <person name="Hattori M."/>
            <person name="Heyl A."/>
            <person name="Hirai T."/>
            <person name="Hiwatashi Y."/>
            <person name="Ishikawa M."/>
            <person name="Iwata M."/>
            <person name="Karol K.G."/>
            <person name="Koehler B."/>
            <person name="Kolukisaoglu U."/>
            <person name="Kubo M."/>
            <person name="Kurata T."/>
            <person name="Lalonde S."/>
            <person name="Li K."/>
            <person name="Li Y."/>
            <person name="Litt A."/>
            <person name="Lyons E."/>
            <person name="Manning G."/>
            <person name="Maruyama T."/>
            <person name="Michael T.P."/>
            <person name="Mikami K."/>
            <person name="Miyazaki S."/>
            <person name="Morinaga S."/>
            <person name="Murata T."/>
            <person name="Mueller-Roeber B."/>
            <person name="Nelson D.R."/>
            <person name="Obara M."/>
            <person name="Oguri Y."/>
            <person name="Olmstead R.G."/>
            <person name="Onodera N."/>
            <person name="Petersen B.L."/>
            <person name="Pils B."/>
            <person name="Prigge M."/>
            <person name="Rensing S.A."/>
            <person name="Riano-Pachon D.M."/>
            <person name="Roberts A.W."/>
            <person name="Sato Y."/>
            <person name="Scheller H.V."/>
            <person name="Schulz B."/>
            <person name="Schulz C."/>
            <person name="Shakirov E.V."/>
            <person name="Shibagaki N."/>
            <person name="Shinohara N."/>
            <person name="Shippen D.E."/>
            <person name="Soerensen I."/>
            <person name="Sotooka R."/>
            <person name="Sugimoto N."/>
            <person name="Sugita M."/>
            <person name="Sumikawa N."/>
            <person name="Tanurdzic M."/>
            <person name="Theissen G."/>
            <person name="Ulvskov P."/>
            <person name="Wakazuki S."/>
            <person name="Weng J.K."/>
            <person name="Willats W.W."/>
            <person name="Wipf D."/>
            <person name="Wolf P.G."/>
            <person name="Yang L."/>
            <person name="Zimmer A.D."/>
            <person name="Zhu Q."/>
            <person name="Mitros T."/>
            <person name="Hellsten U."/>
            <person name="Loque D."/>
            <person name="Otillar R."/>
            <person name="Salamov A."/>
            <person name="Schmutz J."/>
            <person name="Shapiro H."/>
            <person name="Lindquist E."/>
            <person name="Lucas S."/>
            <person name="Rokhsar D."/>
            <person name="Grigoriev I.V."/>
        </authorList>
    </citation>
    <scope>NUCLEOTIDE SEQUENCE [LARGE SCALE GENOMIC DNA]</scope>
</reference>
<evidence type="ECO:0000259" key="4">
    <source>
        <dbReference type="Pfam" id="PF14383"/>
    </source>
</evidence>
<organism evidence="6">
    <name type="scientific">Selaginella moellendorffii</name>
    <name type="common">Spikemoss</name>
    <dbReference type="NCBI Taxonomy" id="88036"/>
    <lineage>
        <taxon>Eukaryota</taxon>
        <taxon>Viridiplantae</taxon>
        <taxon>Streptophyta</taxon>
        <taxon>Embryophyta</taxon>
        <taxon>Tracheophyta</taxon>
        <taxon>Lycopodiopsida</taxon>
        <taxon>Selaginellales</taxon>
        <taxon>Selaginellaceae</taxon>
        <taxon>Selaginella</taxon>
    </lineage>
</organism>
<dbReference type="Pfam" id="PF14309">
    <property type="entry name" value="DUF4378"/>
    <property type="match status" value="1"/>
</dbReference>
<feature type="compositionally biased region" description="Low complexity" evidence="1">
    <location>
        <begin position="144"/>
        <end position="156"/>
    </location>
</feature>
<dbReference type="InterPro" id="IPR032795">
    <property type="entry name" value="DUF3741-assoc"/>
</dbReference>
<dbReference type="Gramene" id="EFJ18352">
    <property type="protein sequence ID" value="EFJ18352"/>
    <property type="gene ID" value="SELMODRAFT_444582"/>
</dbReference>
<feature type="region of interest" description="Disordered" evidence="1">
    <location>
        <begin position="620"/>
        <end position="701"/>
    </location>
</feature>
<feature type="domain" description="DUF3741" evidence="4">
    <location>
        <begin position="114"/>
        <end position="133"/>
    </location>
</feature>
<accession>D8SB96</accession>
<dbReference type="HOGENOM" id="CLU_290259_0_0_1"/>
<feature type="compositionally biased region" description="Polar residues" evidence="1">
    <location>
        <begin position="516"/>
        <end position="526"/>
    </location>
</feature>
<proteinExistence type="predicted"/>
<dbReference type="Proteomes" id="UP000001514">
    <property type="component" value="Unassembled WGS sequence"/>
</dbReference>
<keyword evidence="6" id="KW-1185">Reference proteome</keyword>
<feature type="region of interest" description="Disordered" evidence="1">
    <location>
        <begin position="463"/>
        <end position="482"/>
    </location>
</feature>
<dbReference type="PANTHER" id="PTHR46836:SF8">
    <property type="entry name" value="AFADIN"/>
    <property type="match status" value="1"/>
</dbReference>
<sequence>MGRKSKPAPAYHDVPGCFNGIWNGAPESEDTTPVVVARKSLSERKFSEGRIVHRCSSWTELKAFESMRQNHVPASGPSDEIPFGFEFALRKSTDKAPPRVSVPNPSAASMDSRCRSPSVIARLMGLDTLPAEQPLPQLKRQATSRQNSQEELQLLSSERRSLLTSRSTKERYSGSHEQVRHQQLTRQLSCNGNSKLKEWPPRTEQDEFLLFDVLPFRDHPQEKQLEKLKQEFQAQRHRKSQMEEQFSSLQMKQRAAKVGNSGISVPEKLLEAVTNTKRQPGEPKEMLDAIQFLQSNKEFLVKFLQEPNSVFARHVYDLQALATKEAAAEEEARNKSRSLHRTPKEIVTQQQDNIGFSRKLVEPKKDRELTRGSSAKKQVVQKQQRKGSIERSQVQDDSKIILLKPNAKPNGTPARTPTTPRSMELAEDGVKKSRCLKNVSASTTDPREMARQIARQVRENVTKELEQKNSKADSKARSRAAASTWSFDGIEMAVGGGEGSEPSSRRYPKDYQVYQSTASLPSSPKLSNRDKAPAANVSSKEGRKQLMQKLKLAAEANQSDDESSRDSSVSIQIEIVPAAKQQEYEQPKKHKGGKLLKLFSRDNAQKSASDDSPRLLVRSKSVSSLVEEQSPGPAEVLERTHSCSSSRSSIPDNASSSTSTASTPKGKFSSLKSSLLGKKKSHTRTPSDTSELVKPSPEKQQVACRTIEHSVSSAFEDHYIRTFRETEAQLAGSYERCNSDKFDQSPRFLSLDITGGLDHLETSSDIHTEKSEQPSPVSVLERGFIEESPSPVSFEDASSDLQELQMRLERLKLDESGRTQNVGHLATTEKQEFVPASSPAAAKADLSSLAPLRSRHCSPTSQDHLYISKLIHASGFSNSLGSLFAWHSPTYPIDPYLFAKLEEDYVCSEEPSPCQPGKRRSSRSQRKLKIGRTFTQVQRRPETLHRQMLFDVVNEVLSQKFQHLWDDRPSLTTGKEGIRPIPSGKYLLHEIDKAISLYRHEYDTVDYSLENLVERDVNISDQWMDTSNDLRKIGAEVEGSIFNSLVEELAYSLIR</sequence>
<feature type="domain" description="DUF4378" evidence="3">
    <location>
        <begin position="863"/>
        <end position="1048"/>
    </location>
</feature>
<feature type="compositionally biased region" description="Low complexity" evidence="1">
    <location>
        <begin position="642"/>
        <end position="676"/>
    </location>
</feature>
<protein>
    <recommendedName>
        <fullName evidence="7">DUF4378 domain-containing protein</fullName>
    </recommendedName>
</protein>
<evidence type="ECO:0000313" key="6">
    <source>
        <dbReference type="Proteomes" id="UP000001514"/>
    </source>
</evidence>
<dbReference type="PANTHER" id="PTHR46836">
    <property type="entry name" value="AFADIN"/>
    <property type="match status" value="1"/>
</dbReference>
<feature type="compositionally biased region" description="Basic and acidic residues" evidence="1">
    <location>
        <begin position="463"/>
        <end position="476"/>
    </location>
</feature>